<comment type="caution">
    <text evidence="6">Lacks conserved residue(s) required for the propagation of feature annotation.</text>
</comment>
<dbReference type="SUPFAM" id="SSF52029">
    <property type="entry name" value="GroEL apical domain-like"/>
    <property type="match status" value="1"/>
</dbReference>
<dbReference type="NCBIfam" id="TIGR02348">
    <property type="entry name" value="GroEL"/>
    <property type="match status" value="1"/>
</dbReference>
<dbReference type="GO" id="GO:0042026">
    <property type="term" value="P:protein refolding"/>
    <property type="evidence" value="ECO:0007669"/>
    <property type="project" value="UniProtKB-UniRule"/>
</dbReference>
<dbReference type="PRINTS" id="PR00298">
    <property type="entry name" value="CHAPERONIN60"/>
</dbReference>
<evidence type="ECO:0000313" key="10">
    <source>
        <dbReference type="Proteomes" id="UP000006614"/>
    </source>
</evidence>
<dbReference type="CDD" id="cd03344">
    <property type="entry name" value="GroEL"/>
    <property type="match status" value="1"/>
</dbReference>
<feature type="binding site" evidence="6">
    <location>
        <begin position="86"/>
        <end position="90"/>
    </location>
    <ligand>
        <name>ATP</name>
        <dbReference type="ChEBI" id="CHEBI:30616"/>
    </ligand>
</feature>
<dbReference type="NCBIfam" id="NF009489">
    <property type="entry name" value="PRK12851.1"/>
    <property type="match status" value="1"/>
</dbReference>
<accession>A0AAD2T9Y0</accession>
<organism evidence="9 10">
    <name type="scientific">Streptococcus anginosus SK1138</name>
    <dbReference type="NCBI Taxonomy" id="1161422"/>
    <lineage>
        <taxon>Bacteria</taxon>
        <taxon>Bacillati</taxon>
        <taxon>Bacillota</taxon>
        <taxon>Bacilli</taxon>
        <taxon>Lactobacillales</taxon>
        <taxon>Streptococcaceae</taxon>
        <taxon>Streptococcus</taxon>
        <taxon>Streptococcus anginosus group</taxon>
    </lineage>
</organism>
<dbReference type="GO" id="GO:0051082">
    <property type="term" value="F:unfolded protein binding"/>
    <property type="evidence" value="ECO:0007669"/>
    <property type="project" value="UniProtKB-UniRule"/>
</dbReference>
<dbReference type="RefSeq" id="WP_003039288.1">
    <property type="nucleotide sequence ID" value="NZ_ALJO01000001.1"/>
</dbReference>
<keyword evidence="5 6" id="KW-0413">Isomerase</keyword>
<dbReference type="InterPro" id="IPR027413">
    <property type="entry name" value="GROEL-like_equatorial_sf"/>
</dbReference>
<evidence type="ECO:0000256" key="4">
    <source>
        <dbReference type="ARBA" id="ARBA00023186"/>
    </source>
</evidence>
<evidence type="ECO:0000256" key="2">
    <source>
        <dbReference type="ARBA" id="ARBA00022741"/>
    </source>
</evidence>
<dbReference type="GO" id="GO:0016853">
    <property type="term" value="F:isomerase activity"/>
    <property type="evidence" value="ECO:0007669"/>
    <property type="project" value="UniProtKB-KW"/>
</dbReference>
<sequence length="540" mass="56901">MAKDIKFSADARSAMVRGVDILADTVKVTLGPKGRNVVLEKSFGSPLITNDGVTIAKEIELEDHFENMGAKLVSEVASKTNDIAGDGTTTATVLTQAIVREGIKNVTAGANPIGIRRGIETAVATAVEALKANSVPVSNKEAIAQVAAVSSRSEKVGEYISEAMEKVGNDGVITIEESKGMETELDVVEGMQFDRGYLSQYMVTDNEKMVADLDNPYILITDKKISNIQEILPLLENILKTSRPLLIIADDVDGEALPTLVLNKIRGTFNVVAVKAPGFGDRRKAMLEDIAILTGGTVITEDLGLELKDATIEALGQASKVTVDKDSTVIVEGSGDAEAIANRVAVIKSQIESSTSDFDREKLQERLAKLSGGVAVIKVGAATETELKEMKLRIEDALNATRAAVEEGIVSGGGTAFVNVLNAVEALDLSGDEATGRNIVLRALEEPVRQIALNAGFEGSIVIDRLKNSEAGTGFNAATGEWVNMIDAGIIDPVKVTRSALQNAASVASLILTTEAVVANQPEPASPAPAMDPSMMGGMM</sequence>
<dbReference type="SUPFAM" id="SSF54849">
    <property type="entry name" value="GroEL-intermediate domain like"/>
    <property type="match status" value="1"/>
</dbReference>
<keyword evidence="2 6" id="KW-0547">Nucleotide-binding</keyword>
<dbReference type="Gene3D" id="3.50.7.10">
    <property type="entry name" value="GroEL"/>
    <property type="match status" value="1"/>
</dbReference>
<dbReference type="Gene3D" id="3.30.260.10">
    <property type="entry name" value="TCP-1-like chaperonin intermediate domain"/>
    <property type="match status" value="1"/>
</dbReference>
<feature type="binding site" evidence="6">
    <location>
        <position position="413"/>
    </location>
    <ligand>
        <name>ATP</name>
        <dbReference type="ChEBI" id="CHEBI:30616"/>
    </ligand>
</feature>
<evidence type="ECO:0000256" key="6">
    <source>
        <dbReference type="HAMAP-Rule" id="MF_00600"/>
    </source>
</evidence>
<dbReference type="SUPFAM" id="SSF48592">
    <property type="entry name" value="GroEL equatorial domain-like"/>
    <property type="match status" value="1"/>
</dbReference>
<dbReference type="InterPro" id="IPR001844">
    <property type="entry name" value="Cpn60/GroEL"/>
</dbReference>
<dbReference type="EMBL" id="ALJO01000001">
    <property type="protein sequence ID" value="EJP27629.1"/>
    <property type="molecule type" value="Genomic_DNA"/>
</dbReference>
<feature type="binding site" evidence="6">
    <location>
        <begin position="29"/>
        <end position="32"/>
    </location>
    <ligand>
        <name>ATP</name>
        <dbReference type="ChEBI" id="CHEBI:30616"/>
    </ligand>
</feature>
<evidence type="ECO:0000256" key="8">
    <source>
        <dbReference type="RuleBase" id="RU000419"/>
    </source>
</evidence>
<keyword evidence="3 6" id="KW-0067">ATP-binding</keyword>
<dbReference type="HAMAP" id="MF_00600">
    <property type="entry name" value="CH60"/>
    <property type="match status" value="1"/>
</dbReference>
<comment type="caution">
    <text evidence="9">The sequence shown here is derived from an EMBL/GenBank/DDBJ whole genome shotgun (WGS) entry which is preliminary data.</text>
</comment>
<dbReference type="GO" id="GO:0140662">
    <property type="term" value="F:ATP-dependent protein folding chaperone"/>
    <property type="evidence" value="ECO:0007669"/>
    <property type="project" value="InterPro"/>
</dbReference>
<evidence type="ECO:0000256" key="3">
    <source>
        <dbReference type="ARBA" id="ARBA00022840"/>
    </source>
</evidence>
<dbReference type="NCBIfam" id="NF009487">
    <property type="entry name" value="PRK12849.1"/>
    <property type="match status" value="1"/>
</dbReference>
<dbReference type="GO" id="GO:0005737">
    <property type="term" value="C:cytoplasm"/>
    <property type="evidence" value="ECO:0007669"/>
    <property type="project" value="UniProtKB-SubCell"/>
</dbReference>
<evidence type="ECO:0000256" key="1">
    <source>
        <dbReference type="ARBA" id="ARBA00006607"/>
    </source>
</evidence>
<evidence type="ECO:0000256" key="7">
    <source>
        <dbReference type="RuleBase" id="RU000418"/>
    </source>
</evidence>
<dbReference type="PANTHER" id="PTHR45633">
    <property type="entry name" value="60 KDA HEAT SHOCK PROTEIN, MITOCHONDRIAL"/>
    <property type="match status" value="1"/>
</dbReference>
<comment type="subcellular location">
    <subcellularLocation>
        <location evidence="6">Cytoplasm</location>
    </subcellularLocation>
</comment>
<dbReference type="PROSITE" id="PS00296">
    <property type="entry name" value="CHAPERONINS_CPN60"/>
    <property type="match status" value="1"/>
</dbReference>
<protein>
    <recommendedName>
        <fullName evidence="6">Chaperonin GroEL</fullName>
        <ecNumber evidence="6">5.6.1.7</ecNumber>
    </recommendedName>
    <alternativeName>
        <fullName evidence="6">60 kDa chaperonin</fullName>
    </alternativeName>
    <alternativeName>
        <fullName evidence="6">Chaperonin-60</fullName>
        <shortName evidence="6">Cpn60</shortName>
    </alternativeName>
</protein>
<evidence type="ECO:0000256" key="5">
    <source>
        <dbReference type="ARBA" id="ARBA00023235"/>
    </source>
</evidence>
<dbReference type="NCBIfam" id="NF000592">
    <property type="entry name" value="PRK00013.1"/>
    <property type="match status" value="1"/>
</dbReference>
<dbReference type="Proteomes" id="UP000006614">
    <property type="component" value="Unassembled WGS sequence"/>
</dbReference>
<keyword evidence="4 6" id="KW-0143">Chaperone</keyword>
<dbReference type="InterPro" id="IPR027409">
    <property type="entry name" value="GroEL-like_apical_dom_sf"/>
</dbReference>
<feature type="binding site" evidence="6">
    <location>
        <position position="492"/>
    </location>
    <ligand>
        <name>ATP</name>
        <dbReference type="ChEBI" id="CHEBI:30616"/>
    </ligand>
</feature>
<feature type="binding site" evidence="6">
    <location>
        <begin position="476"/>
        <end position="478"/>
    </location>
    <ligand>
        <name>ATP</name>
        <dbReference type="ChEBI" id="CHEBI:30616"/>
    </ligand>
</feature>
<comment type="function">
    <text evidence="6 8">Together with its co-chaperonin GroES, plays an essential role in assisting protein folding. The GroEL-GroES system forms a nano-cage that allows encapsulation of the non-native substrate proteins and provides a physical environment optimized to promote and accelerate protein folding.</text>
</comment>
<reference evidence="9 10" key="1">
    <citation type="submission" date="2012-07" db="EMBL/GenBank/DDBJ databases">
        <authorList>
            <person name="Durkin A.S."/>
            <person name="McCorrison J."/>
            <person name="Torralba M."/>
            <person name="Gillis M."/>
            <person name="Methe B."/>
            <person name="Sutton G."/>
            <person name="Nelson K.E."/>
        </authorList>
    </citation>
    <scope>NUCLEOTIDE SEQUENCE [LARGE SCALE GENOMIC DNA]</scope>
    <source>
        <strain evidence="9 10">SK1138</strain>
    </source>
</reference>
<gene>
    <name evidence="6 9" type="primary">groL</name>
    <name evidence="6" type="synonym">groEL</name>
    <name evidence="9" type="ORF">HMPREF1126_0408</name>
</gene>
<dbReference type="FunFam" id="1.10.560.10:FF:000001">
    <property type="entry name" value="60 kDa chaperonin"/>
    <property type="match status" value="1"/>
</dbReference>
<proteinExistence type="inferred from homology"/>
<dbReference type="AlphaFoldDB" id="A0AAD2T9Y0"/>
<keyword evidence="6" id="KW-0963">Cytoplasm</keyword>
<comment type="similarity">
    <text evidence="1 6 7">Belongs to the chaperonin (HSP60) family.</text>
</comment>
<comment type="subunit">
    <text evidence="6 8">Forms a cylinder of 14 subunits composed of two heptameric rings stacked back-to-back. Interacts with the co-chaperonin GroES.</text>
</comment>
<dbReference type="NCBIfam" id="NF009488">
    <property type="entry name" value="PRK12850.1"/>
    <property type="match status" value="1"/>
</dbReference>
<dbReference type="InterPro" id="IPR018370">
    <property type="entry name" value="Chaperonin_Cpn60_CS"/>
</dbReference>
<dbReference type="InterPro" id="IPR002423">
    <property type="entry name" value="Cpn60/GroEL/TCP-1"/>
</dbReference>
<dbReference type="InterPro" id="IPR027410">
    <property type="entry name" value="TCP-1-like_intermed_sf"/>
</dbReference>
<dbReference type="EC" id="5.6.1.7" evidence="6"/>
<name>A0AAD2T9Y0_STRAP</name>
<dbReference type="GO" id="GO:0005524">
    <property type="term" value="F:ATP binding"/>
    <property type="evidence" value="ECO:0007669"/>
    <property type="project" value="UniProtKB-UniRule"/>
</dbReference>
<dbReference type="Pfam" id="PF00118">
    <property type="entry name" value="Cpn60_TCP1"/>
    <property type="match status" value="1"/>
</dbReference>
<dbReference type="Gene3D" id="1.10.560.10">
    <property type="entry name" value="GroEL-like equatorial domain"/>
    <property type="match status" value="1"/>
</dbReference>
<dbReference type="FunFam" id="3.50.7.10:FF:000001">
    <property type="entry name" value="60 kDa chaperonin"/>
    <property type="match status" value="1"/>
</dbReference>
<evidence type="ECO:0000313" key="9">
    <source>
        <dbReference type="EMBL" id="EJP27629.1"/>
    </source>
</evidence>